<reference evidence="1 2" key="1">
    <citation type="journal article" date="2020" name="Cell">
        <title>Large-Scale Comparative Analyses of Tick Genomes Elucidate Their Genetic Diversity and Vector Capacities.</title>
        <authorList>
            <consortium name="Tick Genome and Microbiome Consortium (TIGMIC)"/>
            <person name="Jia N."/>
            <person name="Wang J."/>
            <person name="Shi W."/>
            <person name="Du L."/>
            <person name="Sun Y."/>
            <person name="Zhan W."/>
            <person name="Jiang J.F."/>
            <person name="Wang Q."/>
            <person name="Zhang B."/>
            <person name="Ji P."/>
            <person name="Bell-Sakyi L."/>
            <person name="Cui X.M."/>
            <person name="Yuan T.T."/>
            <person name="Jiang B.G."/>
            <person name="Yang W.F."/>
            <person name="Lam T.T."/>
            <person name="Chang Q.C."/>
            <person name="Ding S.J."/>
            <person name="Wang X.J."/>
            <person name="Zhu J.G."/>
            <person name="Ruan X.D."/>
            <person name="Zhao L."/>
            <person name="Wei J.T."/>
            <person name="Ye R.Z."/>
            <person name="Que T.C."/>
            <person name="Du C.H."/>
            <person name="Zhou Y.H."/>
            <person name="Cheng J.X."/>
            <person name="Dai P.F."/>
            <person name="Guo W.B."/>
            <person name="Han X.H."/>
            <person name="Huang E.J."/>
            <person name="Li L.F."/>
            <person name="Wei W."/>
            <person name="Gao Y.C."/>
            <person name="Liu J.Z."/>
            <person name="Shao H.Z."/>
            <person name="Wang X."/>
            <person name="Wang C.C."/>
            <person name="Yang T.C."/>
            <person name="Huo Q.B."/>
            <person name="Li W."/>
            <person name="Chen H.Y."/>
            <person name="Chen S.E."/>
            <person name="Zhou L.G."/>
            <person name="Ni X.B."/>
            <person name="Tian J.H."/>
            <person name="Sheng Y."/>
            <person name="Liu T."/>
            <person name="Pan Y.S."/>
            <person name="Xia L.Y."/>
            <person name="Li J."/>
            <person name="Zhao F."/>
            <person name="Cao W.C."/>
        </authorList>
    </citation>
    <scope>NUCLEOTIDE SEQUENCE [LARGE SCALE GENOMIC DNA]</scope>
    <source>
        <strain evidence="1">Iper-2018</strain>
    </source>
</reference>
<accession>A0AC60PYV1</accession>
<evidence type="ECO:0000313" key="1">
    <source>
        <dbReference type="EMBL" id="KAG0425883.1"/>
    </source>
</evidence>
<proteinExistence type="predicted"/>
<dbReference type="EMBL" id="JABSTQ010009789">
    <property type="protein sequence ID" value="KAG0425883.1"/>
    <property type="molecule type" value="Genomic_DNA"/>
</dbReference>
<name>A0AC60PYV1_IXOPE</name>
<keyword evidence="2" id="KW-1185">Reference proteome</keyword>
<organism evidence="1 2">
    <name type="scientific">Ixodes persulcatus</name>
    <name type="common">Taiga tick</name>
    <dbReference type="NCBI Taxonomy" id="34615"/>
    <lineage>
        <taxon>Eukaryota</taxon>
        <taxon>Metazoa</taxon>
        <taxon>Ecdysozoa</taxon>
        <taxon>Arthropoda</taxon>
        <taxon>Chelicerata</taxon>
        <taxon>Arachnida</taxon>
        <taxon>Acari</taxon>
        <taxon>Parasitiformes</taxon>
        <taxon>Ixodida</taxon>
        <taxon>Ixodoidea</taxon>
        <taxon>Ixodidae</taxon>
        <taxon>Ixodinae</taxon>
        <taxon>Ixodes</taxon>
    </lineage>
</organism>
<evidence type="ECO:0000313" key="2">
    <source>
        <dbReference type="Proteomes" id="UP000805193"/>
    </source>
</evidence>
<protein>
    <submittedName>
        <fullName evidence="1">Uncharacterized protein</fullName>
    </submittedName>
</protein>
<gene>
    <name evidence="1" type="ORF">HPB47_026950</name>
</gene>
<dbReference type="Proteomes" id="UP000805193">
    <property type="component" value="Unassembled WGS sequence"/>
</dbReference>
<sequence>MIIIGSVKPRTKQRVTCRLPTFKRHTSTVRWGTDGAEPEPPRLKSASPGPGDAPLARPGPMPSHARRRRLPYDHVGYGRLVFKAARTGNEPYLRGLLQGLGAFTTNQYLSFLHKGQLGACTPLMAAARNGHCRLVTTLLTRYGARVDIEGSAFFDDHYAVSGATALWHAVDGGHVDAAQSLLSGGADVNHRTQRHHSDWVEPEFVAHDKTCLMLAAHRGHCSMVTCLLRHGADHSAKSANGETCLHFAAKRGHHSVLRVLLAFDAEIVPNCFGETPLVQAAEWLHPEVVELFSRRADASKLAKVEALELLGAAYANDDAFYNADRAFSCMASALALRCSEEDPLPKSVLPIILAYGPSPECSAPSDLAALGNNPERLQIESLYIRERILGWNSPLTPRRMRFRALSLRKNGRYMSALLLWLRILDMKTRQTVSLYDDLVEVTELLCQMLHYGVSVREESMPSVFAACAREAELMLSHLGLASNFDNHLHTCSYLVCIAAHLFVDRSMGNPSAVTAIQRLVALNQRTLAGQRTLLHLCLDERTSIDGEFSNKVVSFPCASAALLLIQAGHAVNCQDANLATPLHLVCMTENMEEDCVTTIRRCIGILVNAGAHLDIVDAWRRTPADVAMEQLNLVALLMLKSLEEPCLKCIASRAVNRYGLRCAAAIPETLRAFVRLHGI</sequence>
<comment type="caution">
    <text evidence="1">The sequence shown here is derived from an EMBL/GenBank/DDBJ whole genome shotgun (WGS) entry which is preliminary data.</text>
</comment>